<dbReference type="NCBIfam" id="NF038013">
    <property type="entry name" value="AceTr_1"/>
    <property type="match status" value="1"/>
</dbReference>
<reference evidence="8" key="1">
    <citation type="submission" date="2020-05" db="EMBL/GenBank/DDBJ databases">
        <title>Mycena genomes resolve the evolution of fungal bioluminescence.</title>
        <authorList>
            <person name="Tsai I.J."/>
        </authorList>
    </citation>
    <scope>NUCLEOTIDE SEQUENCE</scope>
    <source>
        <strain evidence="8">160909Yilan</strain>
    </source>
</reference>
<evidence type="ECO:0000313" key="9">
    <source>
        <dbReference type="Proteomes" id="UP000623467"/>
    </source>
</evidence>
<protein>
    <submittedName>
        <fullName evidence="8">Ammonia transport outward protein 2</fullName>
    </submittedName>
</protein>
<feature type="transmembrane region" description="Helical" evidence="7">
    <location>
        <begin position="186"/>
        <end position="205"/>
    </location>
</feature>
<sequence>MASPESEKARVSTTEYSRDPEQGVISTTEGRAHRSGIADPGPLGLFSFASTTFIVSLYTVQARGITHPNVIVGMGLFTGGLTQILVAMWQFPRGNVFGATVFASYGAFWLSYATIYIPSSGILAAYTDPTELSNALGIYLLYPMILSLFFLLNVIRSNLAYSMILTAASLSFGCLAAAELSQSAEVTKAGGVFGIIAALVAYYVGVSEMLAAEERPIVALPLGVWR</sequence>
<feature type="transmembrane region" description="Helical" evidence="7">
    <location>
        <begin position="96"/>
        <end position="115"/>
    </location>
</feature>
<feature type="transmembrane region" description="Helical" evidence="7">
    <location>
        <begin position="41"/>
        <end position="58"/>
    </location>
</feature>
<dbReference type="GO" id="GO:0015123">
    <property type="term" value="F:acetate transmembrane transporter activity"/>
    <property type="evidence" value="ECO:0007669"/>
    <property type="project" value="TreeGrafter"/>
</dbReference>
<evidence type="ECO:0000256" key="7">
    <source>
        <dbReference type="SAM" id="Phobius"/>
    </source>
</evidence>
<dbReference type="OrthoDB" id="3648309at2759"/>
<dbReference type="InterPro" id="IPR000791">
    <property type="entry name" value="Gpr1/Fun34/SatP-like"/>
</dbReference>
<evidence type="ECO:0000256" key="6">
    <source>
        <dbReference type="SAM" id="MobiDB-lite"/>
    </source>
</evidence>
<keyword evidence="5 7" id="KW-0472">Membrane</keyword>
<feature type="transmembrane region" description="Helical" evidence="7">
    <location>
        <begin position="70"/>
        <end position="89"/>
    </location>
</feature>
<dbReference type="EMBL" id="JACAZH010000021">
    <property type="protein sequence ID" value="KAF7344326.1"/>
    <property type="molecule type" value="Genomic_DNA"/>
</dbReference>
<comment type="caution">
    <text evidence="8">The sequence shown here is derived from an EMBL/GenBank/DDBJ whole genome shotgun (WGS) entry which is preliminary data.</text>
</comment>
<evidence type="ECO:0000256" key="1">
    <source>
        <dbReference type="ARBA" id="ARBA00004141"/>
    </source>
</evidence>
<keyword evidence="3 7" id="KW-0812">Transmembrane</keyword>
<evidence type="ECO:0000256" key="2">
    <source>
        <dbReference type="ARBA" id="ARBA00005587"/>
    </source>
</evidence>
<keyword evidence="9" id="KW-1185">Reference proteome</keyword>
<evidence type="ECO:0000256" key="5">
    <source>
        <dbReference type="ARBA" id="ARBA00023136"/>
    </source>
</evidence>
<organism evidence="8 9">
    <name type="scientific">Mycena sanguinolenta</name>
    <dbReference type="NCBI Taxonomy" id="230812"/>
    <lineage>
        <taxon>Eukaryota</taxon>
        <taxon>Fungi</taxon>
        <taxon>Dikarya</taxon>
        <taxon>Basidiomycota</taxon>
        <taxon>Agaricomycotina</taxon>
        <taxon>Agaricomycetes</taxon>
        <taxon>Agaricomycetidae</taxon>
        <taxon>Agaricales</taxon>
        <taxon>Marasmiineae</taxon>
        <taxon>Mycenaceae</taxon>
        <taxon>Mycena</taxon>
    </lineage>
</organism>
<dbReference type="AlphaFoldDB" id="A0A8H6XPP2"/>
<dbReference type="PANTHER" id="PTHR31123:SF1">
    <property type="entry name" value="ACCUMULATION OF DYADS PROTEIN 2-RELATED"/>
    <property type="match status" value="1"/>
</dbReference>
<comment type="similarity">
    <text evidence="2">Belongs to the acetate uptake transporter (AceTr) (TC 2.A.96) family.</text>
</comment>
<proteinExistence type="inferred from homology"/>
<feature type="region of interest" description="Disordered" evidence="6">
    <location>
        <begin position="1"/>
        <end position="33"/>
    </location>
</feature>
<feature type="transmembrane region" description="Helical" evidence="7">
    <location>
        <begin position="159"/>
        <end position="180"/>
    </location>
</feature>
<dbReference type="Pfam" id="PF01184">
    <property type="entry name" value="Gpr1_Fun34_YaaH"/>
    <property type="match status" value="1"/>
</dbReference>
<accession>A0A8H6XPP2</accession>
<name>A0A8H6XPP2_9AGAR</name>
<comment type="subcellular location">
    <subcellularLocation>
        <location evidence="1">Membrane</location>
        <topology evidence="1">Multi-pass membrane protein</topology>
    </subcellularLocation>
</comment>
<evidence type="ECO:0000313" key="8">
    <source>
        <dbReference type="EMBL" id="KAF7344326.1"/>
    </source>
</evidence>
<feature type="transmembrane region" description="Helical" evidence="7">
    <location>
        <begin position="135"/>
        <end position="152"/>
    </location>
</feature>
<feature type="compositionally biased region" description="Basic and acidic residues" evidence="6">
    <location>
        <begin position="1"/>
        <end position="21"/>
    </location>
</feature>
<keyword evidence="4 7" id="KW-1133">Transmembrane helix</keyword>
<dbReference type="InterPro" id="IPR051633">
    <property type="entry name" value="AceTr"/>
</dbReference>
<evidence type="ECO:0000256" key="4">
    <source>
        <dbReference type="ARBA" id="ARBA00022989"/>
    </source>
</evidence>
<dbReference type="PANTHER" id="PTHR31123">
    <property type="entry name" value="ACCUMULATION OF DYADS PROTEIN 2-RELATED"/>
    <property type="match status" value="1"/>
</dbReference>
<evidence type="ECO:0000256" key="3">
    <source>
        <dbReference type="ARBA" id="ARBA00022692"/>
    </source>
</evidence>
<gene>
    <name evidence="8" type="ORF">MSAN_01913500</name>
</gene>
<dbReference type="GO" id="GO:0005886">
    <property type="term" value="C:plasma membrane"/>
    <property type="evidence" value="ECO:0007669"/>
    <property type="project" value="TreeGrafter"/>
</dbReference>
<dbReference type="Proteomes" id="UP000623467">
    <property type="component" value="Unassembled WGS sequence"/>
</dbReference>